<dbReference type="Gene3D" id="2.60.120.860">
    <property type="match status" value="1"/>
</dbReference>
<accession>A0ABY5DCJ2</accession>
<proteinExistence type="predicted"/>
<keyword evidence="4" id="KW-1185">Reference proteome</keyword>
<evidence type="ECO:0000313" key="3">
    <source>
        <dbReference type="EMBL" id="USY21100.1"/>
    </source>
</evidence>
<gene>
    <name evidence="3" type="ORF">NE857_05520</name>
</gene>
<dbReference type="InterPro" id="IPR054738">
    <property type="entry name" value="Siphovirus-type_tail_C"/>
</dbReference>
<sequence>MSDLTEGQIRWRERLLFDGRDLALVDLQGWDDLPEVESGNVERPSRHGAWPGRALVGQRFVTATGVLTSARNLQAMSAVLTPLRRALTLPGDARQHPLTIRVGGQTLTSYGQVSARSIPGGPGYQAARPTVVVQWTCPDPRRYGRGRATQINAPRPSDDGLEYPLEYPLDYGEPARGGSAVLTNGGDTASHPVVTITGPCTRPRLINRNTGRTLEFHLALAETDTLVIDCERGTVTVNSNDGFHTLSTASVPPEHWTLEPGSNPVHFRPETSGHGAGASIVWNDAHI</sequence>
<evidence type="ECO:0000256" key="1">
    <source>
        <dbReference type="SAM" id="MobiDB-lite"/>
    </source>
</evidence>
<feature type="domain" description="Siphovirus-type tail component C-terminal" evidence="2">
    <location>
        <begin position="186"/>
        <end position="274"/>
    </location>
</feature>
<evidence type="ECO:0000259" key="2">
    <source>
        <dbReference type="Pfam" id="PF22768"/>
    </source>
</evidence>
<dbReference type="Proteomes" id="UP001055940">
    <property type="component" value="Chromosome"/>
</dbReference>
<protein>
    <submittedName>
        <fullName evidence="3">Phage tail family protein</fullName>
    </submittedName>
</protein>
<evidence type="ECO:0000313" key="4">
    <source>
        <dbReference type="Proteomes" id="UP001055940"/>
    </source>
</evidence>
<reference evidence="3" key="1">
    <citation type="submission" date="2022-06" db="EMBL/GenBank/DDBJ databases">
        <authorList>
            <person name="Ping M."/>
        </authorList>
    </citation>
    <scope>NUCLEOTIDE SEQUENCE</scope>
    <source>
        <strain evidence="3">JCM11759T</strain>
    </source>
</reference>
<dbReference type="Pfam" id="PF22768">
    <property type="entry name" value="SPP1_Dit"/>
    <property type="match status" value="1"/>
</dbReference>
<feature type="region of interest" description="Disordered" evidence="1">
    <location>
        <begin position="144"/>
        <end position="163"/>
    </location>
</feature>
<dbReference type="EMBL" id="CP099837">
    <property type="protein sequence ID" value="USY21100.1"/>
    <property type="molecule type" value="Genomic_DNA"/>
</dbReference>
<organism evidence="3 4">
    <name type="scientific">Nocardiopsis exhalans</name>
    <dbReference type="NCBI Taxonomy" id="163604"/>
    <lineage>
        <taxon>Bacteria</taxon>
        <taxon>Bacillati</taxon>
        <taxon>Actinomycetota</taxon>
        <taxon>Actinomycetes</taxon>
        <taxon>Streptosporangiales</taxon>
        <taxon>Nocardiopsidaceae</taxon>
        <taxon>Nocardiopsis</taxon>
    </lineage>
</organism>
<dbReference type="RefSeq" id="WP_254420052.1">
    <property type="nucleotide sequence ID" value="NZ_BAAAJB010000010.1"/>
</dbReference>
<name>A0ABY5DCJ2_9ACTN</name>